<feature type="signal peptide" evidence="7">
    <location>
        <begin position="1"/>
        <end position="22"/>
    </location>
</feature>
<name>A0A8C6ALA8_MONMO</name>
<dbReference type="Ensembl" id="ENSMMNT00015009680.1">
    <property type="protein sequence ID" value="ENSMMNP00015008860.1"/>
    <property type="gene ID" value="ENSMMNG00015006587.1"/>
</dbReference>
<keyword evidence="4 6" id="KW-0051">Antiviral defense</keyword>
<keyword evidence="5" id="KW-1015">Disulfide bond</keyword>
<dbReference type="PANTHER" id="PTHR11691:SF61">
    <property type="entry name" value="INTERFERON-DELTA-4"/>
    <property type="match status" value="1"/>
</dbReference>
<dbReference type="Gene3D" id="1.20.1250.10">
    <property type="match status" value="1"/>
</dbReference>
<sequence length="170" mass="19726">MAQIYLLVAGVILSSIPARPLGWNLPWIHSLQNRELFILLRQMKKIPFQSCLEDRTDFKFPWKTGNITEILTTQGTGYHHLTLHQAAWNNTLLHKLLSSLDHTLELLHEQVENDNLDCPYLGIVVPKYFQRIHLYLKEKEYTPVPGSLFHSVVKEKVWGLHGMFSRAKTV</sequence>
<comment type="subcellular location">
    <subcellularLocation>
        <location evidence="1">Secreted</location>
    </subcellularLocation>
</comment>
<dbReference type="SUPFAM" id="SSF47266">
    <property type="entry name" value="4-helical cytokines"/>
    <property type="match status" value="1"/>
</dbReference>
<dbReference type="GO" id="GO:0005126">
    <property type="term" value="F:cytokine receptor binding"/>
    <property type="evidence" value="ECO:0007669"/>
    <property type="project" value="InterPro"/>
</dbReference>
<dbReference type="GO" id="GO:0005125">
    <property type="term" value="F:cytokine activity"/>
    <property type="evidence" value="ECO:0007669"/>
    <property type="project" value="UniProtKB-KW"/>
</dbReference>
<protein>
    <submittedName>
        <fullName evidence="8">Uncharacterized protein</fullName>
    </submittedName>
</protein>
<dbReference type="GeneTree" id="ENSGT01000000214430"/>
<dbReference type="SMART" id="SM00076">
    <property type="entry name" value="IFabd"/>
    <property type="match status" value="1"/>
</dbReference>
<evidence type="ECO:0000256" key="3">
    <source>
        <dbReference type="ARBA" id="ARBA00022525"/>
    </source>
</evidence>
<evidence type="ECO:0000313" key="8">
    <source>
        <dbReference type="Ensembl" id="ENSMMNP00015001642.1"/>
    </source>
</evidence>
<feature type="chain" id="PRO_5044681043" evidence="7">
    <location>
        <begin position="23"/>
        <end position="170"/>
    </location>
</feature>
<keyword evidence="2 6" id="KW-0202">Cytokine</keyword>
<dbReference type="Proteomes" id="UP000694561">
    <property type="component" value="Unplaced"/>
</dbReference>
<accession>A0A8C6ALA8</accession>
<dbReference type="Ensembl" id="ENSMMNT00015001813.1">
    <property type="protein sequence ID" value="ENSMMNP00015001642.1"/>
    <property type="gene ID" value="ENSMMNG00015001269.1"/>
</dbReference>
<evidence type="ECO:0000256" key="1">
    <source>
        <dbReference type="ARBA" id="ARBA00004613"/>
    </source>
</evidence>
<dbReference type="GO" id="GO:0005615">
    <property type="term" value="C:extracellular space"/>
    <property type="evidence" value="ECO:0007669"/>
    <property type="project" value="UniProtKB-KW"/>
</dbReference>
<keyword evidence="3" id="KW-0964">Secreted</keyword>
<evidence type="ECO:0000256" key="6">
    <source>
        <dbReference type="RuleBase" id="RU000436"/>
    </source>
</evidence>
<evidence type="ECO:0000256" key="7">
    <source>
        <dbReference type="SAM" id="SignalP"/>
    </source>
</evidence>
<proteinExistence type="inferred from homology"/>
<organism evidence="8 9">
    <name type="scientific">Monodon monoceros</name>
    <name type="common">Narwhal</name>
    <name type="synonym">Ceratodon monodon</name>
    <dbReference type="NCBI Taxonomy" id="40151"/>
    <lineage>
        <taxon>Eukaryota</taxon>
        <taxon>Metazoa</taxon>
        <taxon>Chordata</taxon>
        <taxon>Craniata</taxon>
        <taxon>Vertebrata</taxon>
        <taxon>Euteleostomi</taxon>
        <taxon>Mammalia</taxon>
        <taxon>Eutheria</taxon>
        <taxon>Laurasiatheria</taxon>
        <taxon>Artiodactyla</taxon>
        <taxon>Whippomorpha</taxon>
        <taxon>Cetacea</taxon>
        <taxon>Odontoceti</taxon>
        <taxon>Monodontidae</taxon>
        <taxon>Monodon</taxon>
    </lineage>
</organism>
<evidence type="ECO:0000256" key="5">
    <source>
        <dbReference type="ARBA" id="ARBA00023157"/>
    </source>
</evidence>
<reference evidence="8" key="1">
    <citation type="submission" date="2025-05" db="UniProtKB">
        <authorList>
            <consortium name="Ensembl"/>
        </authorList>
    </citation>
    <scope>IDENTIFICATION</scope>
</reference>
<dbReference type="InterPro" id="IPR000471">
    <property type="entry name" value="Interferon_alpha/beta/delta"/>
</dbReference>
<dbReference type="AlphaFoldDB" id="A0A8C6ALA8"/>
<comment type="similarity">
    <text evidence="6">Belongs to the alpha/beta interferon family.</text>
</comment>
<keyword evidence="7" id="KW-0732">Signal</keyword>
<evidence type="ECO:0000256" key="4">
    <source>
        <dbReference type="ARBA" id="ARBA00023118"/>
    </source>
</evidence>
<keyword evidence="9" id="KW-1185">Reference proteome</keyword>
<dbReference type="Pfam" id="PF00143">
    <property type="entry name" value="Interferon"/>
    <property type="match status" value="1"/>
</dbReference>
<dbReference type="GO" id="GO:0051607">
    <property type="term" value="P:defense response to virus"/>
    <property type="evidence" value="ECO:0007669"/>
    <property type="project" value="UniProtKB-KW"/>
</dbReference>
<dbReference type="PANTHER" id="PTHR11691">
    <property type="entry name" value="TYPE I INTERFERON"/>
    <property type="match status" value="1"/>
</dbReference>
<dbReference type="InterPro" id="IPR009079">
    <property type="entry name" value="4_helix_cytokine-like_core"/>
</dbReference>
<evidence type="ECO:0000256" key="2">
    <source>
        <dbReference type="ARBA" id="ARBA00022514"/>
    </source>
</evidence>
<evidence type="ECO:0000313" key="9">
    <source>
        <dbReference type="Proteomes" id="UP000694561"/>
    </source>
</evidence>